<dbReference type="InterPro" id="IPR050482">
    <property type="entry name" value="Sensor_HK_TwoCompSys"/>
</dbReference>
<evidence type="ECO:0000256" key="5">
    <source>
        <dbReference type="ARBA" id="ARBA00022741"/>
    </source>
</evidence>
<comment type="caution">
    <text evidence="11">The sequence shown here is derived from an EMBL/GenBank/DDBJ whole genome shotgun (WGS) entry which is preliminary data.</text>
</comment>
<dbReference type="GO" id="GO:0046983">
    <property type="term" value="F:protein dimerization activity"/>
    <property type="evidence" value="ECO:0007669"/>
    <property type="project" value="InterPro"/>
</dbReference>
<accession>A0A846TR10</accession>
<sequence length="420" mass="44881">MVANAVVVSALCAITVLMMSGLGFSGTAGAAMLAAPVYLRIHKPVLAAVLVAVAALTATVVLQTWPFAVGLWAVPMVVHRVAARSSGRARFGILALAMFTALVVTVISPRWSSPLFSVEGFSYGSVDWWAGLLLITPLMWLTIVTAYLFGDLKRVKWEREVALAQRAQALSDRAEALAAWAHRLEVERDQEVRLAAQDERTRIAREMHDIVAHSLSVVITQADGARYAASQDPQAATDTLARISVTARDSLTEMRRLLGILRTEEGPLTAPVPGFGNLPELVAGVRQAGLPVELVLPRSDDAVAALPPGASLAIYRLVQEALTNALKHSPGATAAMVRIRTGWEWVEAVVINDGVLTEVDSTTTKPLPSSGQGLRGLAERLGVYGGQLQAGPVPENPDRWMVRGWVRTRSSAASQQKGGS</sequence>
<feature type="transmembrane region" description="Helical" evidence="9">
    <location>
        <begin position="44"/>
        <end position="77"/>
    </location>
</feature>
<evidence type="ECO:0000313" key="12">
    <source>
        <dbReference type="Proteomes" id="UP000521379"/>
    </source>
</evidence>
<protein>
    <recommendedName>
        <fullName evidence="2">histidine kinase</fullName>
        <ecNumber evidence="2">2.7.13.3</ecNumber>
    </recommendedName>
</protein>
<keyword evidence="7" id="KW-0067">ATP-binding</keyword>
<dbReference type="PANTHER" id="PTHR24421">
    <property type="entry name" value="NITRATE/NITRITE SENSOR PROTEIN NARX-RELATED"/>
    <property type="match status" value="1"/>
</dbReference>
<dbReference type="EMBL" id="JAAVUN010000006">
    <property type="protein sequence ID" value="NKE09249.1"/>
    <property type="molecule type" value="Genomic_DNA"/>
</dbReference>
<evidence type="ECO:0000256" key="1">
    <source>
        <dbReference type="ARBA" id="ARBA00000085"/>
    </source>
</evidence>
<feature type="domain" description="Signal transduction histidine kinase subgroup 3 dimerisation and phosphoacceptor" evidence="10">
    <location>
        <begin position="199"/>
        <end position="264"/>
    </location>
</feature>
<dbReference type="PANTHER" id="PTHR24421:SF10">
    <property type="entry name" value="NITRATE_NITRITE SENSOR PROTEIN NARQ"/>
    <property type="match status" value="1"/>
</dbReference>
<reference evidence="11 12" key="1">
    <citation type="submission" date="2020-02" db="EMBL/GenBank/DDBJ databases">
        <authorList>
            <person name="Sun Q."/>
        </authorList>
    </citation>
    <scope>NUCLEOTIDE SEQUENCE [LARGE SCALE GENOMIC DNA]</scope>
    <source>
        <strain evidence="11 12">YIM 13062</strain>
    </source>
</reference>
<evidence type="ECO:0000256" key="3">
    <source>
        <dbReference type="ARBA" id="ARBA00022553"/>
    </source>
</evidence>
<keyword evidence="3" id="KW-0597">Phosphoprotein</keyword>
<dbReference type="AlphaFoldDB" id="A0A846TR10"/>
<comment type="catalytic activity">
    <reaction evidence="1">
        <text>ATP + protein L-histidine = ADP + protein N-phospho-L-histidine.</text>
        <dbReference type="EC" id="2.7.13.3"/>
    </reaction>
</comment>
<evidence type="ECO:0000256" key="2">
    <source>
        <dbReference type="ARBA" id="ARBA00012438"/>
    </source>
</evidence>
<evidence type="ECO:0000313" key="11">
    <source>
        <dbReference type="EMBL" id="NKE09249.1"/>
    </source>
</evidence>
<evidence type="ECO:0000256" key="6">
    <source>
        <dbReference type="ARBA" id="ARBA00022777"/>
    </source>
</evidence>
<keyword evidence="12" id="KW-1185">Reference proteome</keyword>
<dbReference type="EC" id="2.7.13.3" evidence="2"/>
<dbReference type="InterPro" id="IPR011712">
    <property type="entry name" value="Sig_transdc_His_kin_sub3_dim/P"/>
</dbReference>
<keyword evidence="5" id="KW-0547">Nucleotide-binding</keyword>
<dbReference type="GO" id="GO:0000155">
    <property type="term" value="F:phosphorelay sensor kinase activity"/>
    <property type="evidence" value="ECO:0007669"/>
    <property type="project" value="InterPro"/>
</dbReference>
<evidence type="ECO:0000256" key="7">
    <source>
        <dbReference type="ARBA" id="ARBA00022840"/>
    </source>
</evidence>
<dbReference type="Pfam" id="PF07730">
    <property type="entry name" value="HisKA_3"/>
    <property type="match status" value="1"/>
</dbReference>
<gene>
    <name evidence="11" type="ORF">GTW58_04690</name>
</gene>
<feature type="transmembrane region" description="Helical" evidence="9">
    <location>
        <begin position="89"/>
        <end position="108"/>
    </location>
</feature>
<dbReference type="Gene3D" id="3.30.565.10">
    <property type="entry name" value="Histidine kinase-like ATPase, C-terminal domain"/>
    <property type="match status" value="1"/>
</dbReference>
<keyword evidence="9" id="KW-1133">Transmembrane helix</keyword>
<dbReference type="Proteomes" id="UP000521379">
    <property type="component" value="Unassembled WGS sequence"/>
</dbReference>
<evidence type="ECO:0000256" key="9">
    <source>
        <dbReference type="SAM" id="Phobius"/>
    </source>
</evidence>
<proteinExistence type="predicted"/>
<evidence type="ECO:0000256" key="8">
    <source>
        <dbReference type="ARBA" id="ARBA00023012"/>
    </source>
</evidence>
<keyword evidence="4" id="KW-0808">Transferase</keyword>
<keyword evidence="6 11" id="KW-0418">Kinase</keyword>
<keyword evidence="8" id="KW-0902">Two-component regulatory system</keyword>
<dbReference type="GO" id="GO:0016020">
    <property type="term" value="C:membrane"/>
    <property type="evidence" value="ECO:0007669"/>
    <property type="project" value="InterPro"/>
</dbReference>
<keyword evidence="9" id="KW-0472">Membrane</keyword>
<feature type="transmembrane region" description="Helical" evidence="9">
    <location>
        <begin position="128"/>
        <end position="149"/>
    </location>
</feature>
<evidence type="ECO:0000259" key="10">
    <source>
        <dbReference type="Pfam" id="PF07730"/>
    </source>
</evidence>
<name>A0A846TR10_9MICC</name>
<evidence type="ECO:0000256" key="4">
    <source>
        <dbReference type="ARBA" id="ARBA00022679"/>
    </source>
</evidence>
<keyword evidence="9" id="KW-0812">Transmembrane</keyword>
<dbReference type="GO" id="GO:0005524">
    <property type="term" value="F:ATP binding"/>
    <property type="evidence" value="ECO:0007669"/>
    <property type="project" value="UniProtKB-KW"/>
</dbReference>
<dbReference type="CDD" id="cd16917">
    <property type="entry name" value="HATPase_UhpB-NarQ-NarX-like"/>
    <property type="match status" value="1"/>
</dbReference>
<dbReference type="Gene3D" id="1.20.5.1930">
    <property type="match status" value="1"/>
</dbReference>
<dbReference type="InterPro" id="IPR036890">
    <property type="entry name" value="HATPase_C_sf"/>
</dbReference>
<organism evidence="11 12">
    <name type="scientific">Kocuria subflava</name>
    <dbReference type="NCBI Taxonomy" id="1736139"/>
    <lineage>
        <taxon>Bacteria</taxon>
        <taxon>Bacillati</taxon>
        <taxon>Actinomycetota</taxon>
        <taxon>Actinomycetes</taxon>
        <taxon>Micrococcales</taxon>
        <taxon>Micrococcaceae</taxon>
        <taxon>Kocuria</taxon>
    </lineage>
</organism>
<dbReference type="SUPFAM" id="SSF55874">
    <property type="entry name" value="ATPase domain of HSP90 chaperone/DNA topoisomerase II/histidine kinase"/>
    <property type="match status" value="1"/>
</dbReference>